<dbReference type="OrthoDB" id="7428913at2"/>
<proteinExistence type="predicted"/>
<protein>
    <recommendedName>
        <fullName evidence="5">Lipoprotein</fullName>
    </recommendedName>
</protein>
<dbReference type="PROSITE" id="PS51257">
    <property type="entry name" value="PROKAR_LIPOPROTEIN"/>
    <property type="match status" value="1"/>
</dbReference>
<dbReference type="RefSeq" id="WP_046348486.1">
    <property type="nucleotide sequence ID" value="NZ_BBWU01000038.1"/>
</dbReference>
<gene>
    <name evidence="3" type="ORF">SCH01S_38_00040</name>
</gene>
<keyword evidence="2" id="KW-0732">Signal</keyword>
<dbReference type="Proteomes" id="UP000033202">
    <property type="component" value="Unassembled WGS sequence"/>
</dbReference>
<evidence type="ECO:0000256" key="2">
    <source>
        <dbReference type="SAM" id="SignalP"/>
    </source>
</evidence>
<dbReference type="EMBL" id="BBWU01000038">
    <property type="protein sequence ID" value="GAO39664.1"/>
    <property type="molecule type" value="Genomic_DNA"/>
</dbReference>
<dbReference type="STRING" id="1219043.SCH01S_38_00040"/>
<feature type="compositionally biased region" description="Basic and acidic residues" evidence="1">
    <location>
        <begin position="45"/>
        <end position="79"/>
    </location>
</feature>
<reference evidence="3 4" key="1">
    <citation type="submission" date="2015-04" db="EMBL/GenBank/DDBJ databases">
        <title>Whole genome shotgun sequence of Sphingomonas changbaiensis NBRC 104936.</title>
        <authorList>
            <person name="Katano-Makiyama Y."/>
            <person name="Hosoyama A."/>
            <person name="Hashimoto M."/>
            <person name="Noguchi M."/>
            <person name="Tsuchikane K."/>
            <person name="Ohji S."/>
            <person name="Yamazoe A."/>
            <person name="Ichikawa N."/>
            <person name="Kimura A."/>
            <person name="Fujita N."/>
        </authorList>
    </citation>
    <scope>NUCLEOTIDE SEQUENCE [LARGE SCALE GENOMIC DNA]</scope>
    <source>
        <strain evidence="3 4">NBRC 104936</strain>
    </source>
</reference>
<evidence type="ECO:0000313" key="4">
    <source>
        <dbReference type="Proteomes" id="UP000033202"/>
    </source>
</evidence>
<keyword evidence="4" id="KW-1185">Reference proteome</keyword>
<feature type="region of interest" description="Disordered" evidence="1">
    <location>
        <begin position="37"/>
        <end position="79"/>
    </location>
</feature>
<feature type="signal peptide" evidence="2">
    <location>
        <begin position="1"/>
        <end position="20"/>
    </location>
</feature>
<feature type="chain" id="PRO_5002429896" description="Lipoprotein" evidence="2">
    <location>
        <begin position="21"/>
        <end position="79"/>
    </location>
</feature>
<organism evidence="3 4">
    <name type="scientific">Sphingomonas changbaiensis NBRC 104936</name>
    <dbReference type="NCBI Taxonomy" id="1219043"/>
    <lineage>
        <taxon>Bacteria</taxon>
        <taxon>Pseudomonadati</taxon>
        <taxon>Pseudomonadota</taxon>
        <taxon>Alphaproteobacteria</taxon>
        <taxon>Sphingomonadales</taxon>
        <taxon>Sphingomonadaceae</taxon>
        <taxon>Sphingomonas</taxon>
    </lineage>
</organism>
<evidence type="ECO:0008006" key="5">
    <source>
        <dbReference type="Google" id="ProtNLM"/>
    </source>
</evidence>
<name>A0A0E9MQ36_9SPHN</name>
<dbReference type="AlphaFoldDB" id="A0A0E9MQ36"/>
<evidence type="ECO:0000313" key="3">
    <source>
        <dbReference type="EMBL" id="GAO39664.1"/>
    </source>
</evidence>
<comment type="caution">
    <text evidence="3">The sequence shown here is derived from an EMBL/GenBank/DDBJ whole genome shotgun (WGS) entry which is preliminary data.</text>
</comment>
<accession>A0A0E9MQ36</accession>
<evidence type="ECO:0000256" key="1">
    <source>
        <dbReference type="SAM" id="MobiDB-lite"/>
    </source>
</evidence>
<sequence>MRVLLAFLPLALGGCLVRTAADVVTMPVKAVGWTADKLTTSQSEADEKRGRELRKEDERRAKEEKRREREERRDERTPY</sequence>